<dbReference type="PANTHER" id="PTHR15157:SF5">
    <property type="entry name" value="UV RADIATION RESISTANCE-ASSOCIATED GENE PROTEIN"/>
    <property type="match status" value="1"/>
</dbReference>
<dbReference type="GO" id="GO:0000149">
    <property type="term" value="F:SNARE binding"/>
    <property type="evidence" value="ECO:0007669"/>
    <property type="project" value="TreeGrafter"/>
</dbReference>
<evidence type="ECO:0000256" key="4">
    <source>
        <dbReference type="SAM" id="MobiDB-lite"/>
    </source>
</evidence>
<feature type="compositionally biased region" description="Low complexity" evidence="4">
    <location>
        <begin position="86"/>
        <end position="97"/>
    </location>
</feature>
<feature type="compositionally biased region" description="Low complexity" evidence="4">
    <location>
        <begin position="123"/>
        <end position="140"/>
    </location>
</feature>
<dbReference type="PANTHER" id="PTHR15157">
    <property type="entry name" value="UV RADIATION RESISTANCE-ASSOCIATED GENE PROTEIN"/>
    <property type="match status" value="1"/>
</dbReference>
<accession>A0A165P271</accession>
<dbReference type="Proteomes" id="UP000076727">
    <property type="component" value="Unassembled WGS sequence"/>
</dbReference>
<dbReference type="EMBL" id="KV429074">
    <property type="protein sequence ID" value="KZT67671.1"/>
    <property type="molecule type" value="Genomic_DNA"/>
</dbReference>
<feature type="region of interest" description="Disordered" evidence="4">
    <location>
        <begin position="978"/>
        <end position="1079"/>
    </location>
</feature>
<feature type="compositionally biased region" description="Basic and acidic residues" evidence="4">
    <location>
        <begin position="1022"/>
        <end position="1032"/>
    </location>
</feature>
<dbReference type="InterPro" id="IPR018791">
    <property type="entry name" value="UV_resistance/autophagy_Atg14"/>
</dbReference>
<dbReference type="GO" id="GO:0005768">
    <property type="term" value="C:endosome"/>
    <property type="evidence" value="ECO:0007669"/>
    <property type="project" value="TreeGrafter"/>
</dbReference>
<feature type="compositionally biased region" description="Low complexity" evidence="4">
    <location>
        <begin position="979"/>
        <end position="993"/>
    </location>
</feature>
<feature type="compositionally biased region" description="Basic and acidic residues" evidence="4">
    <location>
        <begin position="98"/>
        <end position="117"/>
    </location>
</feature>
<dbReference type="Pfam" id="PF10186">
    <property type="entry name" value="ATG14"/>
    <property type="match status" value="1"/>
</dbReference>
<gene>
    <name evidence="5" type="ORF">DAEQUDRAFT_812727</name>
</gene>
<keyword evidence="6" id="KW-1185">Reference proteome</keyword>
<reference evidence="5 6" key="1">
    <citation type="journal article" date="2016" name="Mol. Biol. Evol.">
        <title>Comparative Genomics of Early-Diverging Mushroom-Forming Fungi Provides Insights into the Origins of Lignocellulose Decay Capabilities.</title>
        <authorList>
            <person name="Nagy L.G."/>
            <person name="Riley R."/>
            <person name="Tritt A."/>
            <person name="Adam C."/>
            <person name="Daum C."/>
            <person name="Floudas D."/>
            <person name="Sun H."/>
            <person name="Yadav J.S."/>
            <person name="Pangilinan J."/>
            <person name="Larsson K.H."/>
            <person name="Matsuura K."/>
            <person name="Barry K."/>
            <person name="Labutti K."/>
            <person name="Kuo R."/>
            <person name="Ohm R.A."/>
            <person name="Bhattacharya S.S."/>
            <person name="Shirouzu T."/>
            <person name="Yoshinaga Y."/>
            <person name="Martin F.M."/>
            <person name="Grigoriev I.V."/>
            <person name="Hibbett D.S."/>
        </authorList>
    </citation>
    <scope>NUCLEOTIDE SEQUENCE [LARGE SCALE GENOMIC DNA]</scope>
    <source>
        <strain evidence="5 6">L-15889</strain>
    </source>
</reference>
<dbReference type="GO" id="GO:0000323">
    <property type="term" value="C:lytic vacuole"/>
    <property type="evidence" value="ECO:0007669"/>
    <property type="project" value="TreeGrafter"/>
</dbReference>
<feature type="compositionally biased region" description="Low complexity" evidence="4">
    <location>
        <begin position="328"/>
        <end position="366"/>
    </location>
</feature>
<dbReference type="AlphaFoldDB" id="A0A165P271"/>
<evidence type="ECO:0000313" key="5">
    <source>
        <dbReference type="EMBL" id="KZT67671.1"/>
    </source>
</evidence>
<keyword evidence="3" id="KW-0175">Coiled coil</keyword>
<evidence type="ECO:0000256" key="2">
    <source>
        <dbReference type="ARBA" id="ARBA00013807"/>
    </source>
</evidence>
<feature type="compositionally biased region" description="Polar residues" evidence="4">
    <location>
        <begin position="312"/>
        <end position="326"/>
    </location>
</feature>
<feature type="region of interest" description="Disordered" evidence="4">
    <location>
        <begin position="239"/>
        <end position="380"/>
    </location>
</feature>
<dbReference type="GO" id="GO:0035493">
    <property type="term" value="P:SNARE complex assembly"/>
    <property type="evidence" value="ECO:0007669"/>
    <property type="project" value="TreeGrafter"/>
</dbReference>
<sequence length="1079" mass="115572">MRDATEASGKCASSNIDDVPVAPVVHNPRRVRHITAVQIRNLTPFPVRDAFASALKQPSEHSQFTPQGHLTDDLDVAIGRKRARRLSSSSSIHAAGARTDHESAHREGGDRTNEVGVRRRTLSKASTSGGSSSGAPVSPGMARRPSGGVSTVRPPHRQRTISAISIFASDSGGTPFQDRRDSYSSSSRLPEFLQDTSQRGLEKVLQSRLVATFITITLPSSVPSHNAPDLNCGHISEMATEGSTSSRPSTPELKPSSSRERASGAAQKVAESSSKTSAVRRSSVARITAKRPPSRPETPSKLNPAAPLKSGQPGSHTRTTSGSLSNGKIPKSPTSPRTPTIPSHRQRPSMPSSLSPSSSPSTSEFPAAPPALDFSPPPSNHIPLGPVPDYISPIHWPSTNPTFQMDARSKGEFAAEADLSGSKMRVEVWGRVKHGLGWASAREGDAKGKGKAMDRGEEDDMEWKVLEGWDIDLMDLVPLPDNLAAHPSHLHSNALVVTLSPPGQAFYLLPSTRPSEPAFTSAELSGYSSEPESDVRNVRNVGDIILPSQPVKAEPSLDCAALQESDEITPHGSVKRKGRRITASWPDLLQLIHLQACIEDTQTSLSSVVHDIEEMVAQPVPALRREVSEREAWVGQLHDETSVLHSESGSLRERIRARREDLRKRKETLAAARETHESYSQLEFDLENEIIDERQRLDSLRGEIGPLRSDVINTLAFIFPIELVSPPDLLFTILDVPLPIPVGVTDPAPPLSLPSHKEVTEETVATGLGYAAQVMHLLAAYMGKHLVYPVTNIGSRSLIKDSISAMVGPRSFPLFTKGVETYRFEYGVYLLNKDIELLMSERNLRALDMRHTLPNLKNLLLTLTGAEGGSRPVQRYSVASSSASLSSLRSPILTASSLPDPNSATTPTSADHKVSAPPEGLPTVAVTSPTVADNESPPRSGSTTPTTSLADTATPRKSRAFLDLTPLTGFGFLRGRYASSSRSSSGPQDGPSSETANDGESAQAAPENGTAVEPATGDDEDDRRTIRGRRDTVVASAEAKTDVQTNGNGHAVQGQNGAGEKAGNGVQRPDAPILVNGTS</sequence>
<evidence type="ECO:0000256" key="1">
    <source>
        <dbReference type="ARBA" id="ARBA00009574"/>
    </source>
</evidence>
<feature type="region of interest" description="Disordered" evidence="4">
    <location>
        <begin position="894"/>
        <end position="957"/>
    </location>
</feature>
<proteinExistence type="inferred from homology"/>
<feature type="region of interest" description="Disordered" evidence="4">
    <location>
        <begin position="85"/>
        <end position="189"/>
    </location>
</feature>
<feature type="compositionally biased region" description="Low complexity" evidence="4">
    <location>
        <begin position="272"/>
        <end position="287"/>
    </location>
</feature>
<dbReference type="OrthoDB" id="72772at2759"/>
<name>A0A165P271_9APHY</name>
<protein>
    <recommendedName>
        <fullName evidence="2">Autophagy-related protein 14</fullName>
    </recommendedName>
</protein>
<evidence type="ECO:0000313" key="6">
    <source>
        <dbReference type="Proteomes" id="UP000076727"/>
    </source>
</evidence>
<feature type="compositionally biased region" description="Low complexity" evidence="4">
    <location>
        <begin position="937"/>
        <end position="955"/>
    </location>
</feature>
<dbReference type="STRING" id="1314783.A0A165P271"/>
<feature type="compositionally biased region" description="Polar residues" evidence="4">
    <location>
        <begin position="894"/>
        <end position="909"/>
    </location>
</feature>
<comment type="similarity">
    <text evidence="1">Belongs to the ATG14 family.</text>
</comment>
<dbReference type="GO" id="GO:0032991">
    <property type="term" value="C:protein-containing complex"/>
    <property type="evidence" value="ECO:0007669"/>
    <property type="project" value="UniProtKB-ARBA"/>
</dbReference>
<organism evidence="5 6">
    <name type="scientific">Daedalea quercina L-15889</name>
    <dbReference type="NCBI Taxonomy" id="1314783"/>
    <lineage>
        <taxon>Eukaryota</taxon>
        <taxon>Fungi</taxon>
        <taxon>Dikarya</taxon>
        <taxon>Basidiomycota</taxon>
        <taxon>Agaricomycotina</taxon>
        <taxon>Agaricomycetes</taxon>
        <taxon>Polyporales</taxon>
        <taxon>Fomitopsis</taxon>
    </lineage>
</organism>
<evidence type="ECO:0000256" key="3">
    <source>
        <dbReference type="ARBA" id="ARBA00023054"/>
    </source>
</evidence>